<feature type="region of interest" description="Disordered" evidence="1">
    <location>
        <begin position="38"/>
        <end position="64"/>
    </location>
</feature>
<evidence type="ECO:0000256" key="2">
    <source>
        <dbReference type="SAM" id="SignalP"/>
    </source>
</evidence>
<feature type="compositionally biased region" description="Polar residues" evidence="1">
    <location>
        <begin position="52"/>
        <end position="64"/>
    </location>
</feature>
<gene>
    <name evidence="3" type="ORF">JMJ35_006924</name>
</gene>
<dbReference type="GO" id="GO:0008237">
    <property type="term" value="F:metallopeptidase activity"/>
    <property type="evidence" value="ECO:0007669"/>
    <property type="project" value="InterPro"/>
</dbReference>
<reference evidence="3" key="1">
    <citation type="submission" date="2023-03" db="EMBL/GenBank/DDBJ databases">
        <title>Complete genome of Cladonia borealis.</title>
        <authorList>
            <person name="Park H."/>
        </authorList>
    </citation>
    <scope>NUCLEOTIDE SEQUENCE</scope>
    <source>
        <strain evidence="3">ANT050790</strain>
    </source>
</reference>
<evidence type="ECO:0000256" key="1">
    <source>
        <dbReference type="SAM" id="MobiDB-lite"/>
    </source>
</evidence>
<organism evidence="3 4">
    <name type="scientific">Cladonia borealis</name>
    <dbReference type="NCBI Taxonomy" id="184061"/>
    <lineage>
        <taxon>Eukaryota</taxon>
        <taxon>Fungi</taxon>
        <taxon>Dikarya</taxon>
        <taxon>Ascomycota</taxon>
        <taxon>Pezizomycotina</taxon>
        <taxon>Lecanoromycetes</taxon>
        <taxon>OSLEUM clade</taxon>
        <taxon>Lecanoromycetidae</taxon>
        <taxon>Lecanorales</taxon>
        <taxon>Lecanorineae</taxon>
        <taxon>Cladoniaceae</taxon>
        <taxon>Cladonia</taxon>
    </lineage>
</organism>
<protein>
    <submittedName>
        <fullName evidence="3">Uncharacterized protein</fullName>
    </submittedName>
</protein>
<evidence type="ECO:0000313" key="4">
    <source>
        <dbReference type="Proteomes" id="UP001166286"/>
    </source>
</evidence>
<evidence type="ECO:0000313" key="3">
    <source>
        <dbReference type="EMBL" id="KAK0510492.1"/>
    </source>
</evidence>
<dbReference type="InterPro" id="IPR024079">
    <property type="entry name" value="MetalloPept_cat_dom_sf"/>
</dbReference>
<accession>A0AA39V044</accession>
<name>A0AA39V044_9LECA</name>
<dbReference type="AlphaFoldDB" id="A0AA39V044"/>
<dbReference type="Proteomes" id="UP001166286">
    <property type="component" value="Unassembled WGS sequence"/>
</dbReference>
<feature type="signal peptide" evidence="2">
    <location>
        <begin position="1"/>
        <end position="20"/>
    </location>
</feature>
<keyword evidence="2" id="KW-0732">Signal</keyword>
<dbReference type="Gene3D" id="3.40.390.10">
    <property type="entry name" value="Collagenase (Catalytic Domain)"/>
    <property type="match status" value="1"/>
</dbReference>
<keyword evidence="4" id="KW-1185">Reference proteome</keyword>
<comment type="caution">
    <text evidence="3">The sequence shown here is derived from an EMBL/GenBank/DDBJ whole genome shotgun (WGS) entry which is preliminary data.</text>
</comment>
<sequence length="587" mass="62491">MYKFLSAAAIGAFLAPIAAGQSTSDPIDTSIYTAPTATPSDFSAGGTPYLPTASTDGGPTPSGTAGANNRIGTFIYGYTGCNAKNPAYSGNIDEAYYDSWTIANTAGVLSGINWNEAPALEFLGAPGINKPQQAQIQAVLANVATVIYSLKNPFQHAIHVRCDDPLARCEKRPAQDPCIPPGPGNPATPNPTPLAYARNSDPDDGYPMINFCDGFFARRSLSNAYAYGSAQPFPENLRLSRYDNRAQTFMHELLHLDLAADSPDPNPRVTDLTISVKYTSSTNTFTTVAYGPLMTKILARYGTNVGQYVQKNADNLAYFALAKYIMSKNGNVYPHLPIVTNAIDGPPWKAAALDMIAQFVTDDGQLTLNITDTDLNALAVDYPAEAGDDYPGCSDDENTNVASPLVIDNMAAASAYPSDYNSQVSSWIAQLPTATSTSAPASSVLAPSPTSTSAPKAYATGTCSFHVDEWQDCSDDASNLFGNVTMYDNDKKIIGQTNPSGDSLGEPINTSDPYYFNSSLANPLVIVGEHENDYMQFTLGKLSWSSRNTSAPYFCSNGGWNPKDGPVCGGLGPQLNAENQVDCSFPC</sequence>
<feature type="chain" id="PRO_5041207693" evidence="2">
    <location>
        <begin position="21"/>
        <end position="587"/>
    </location>
</feature>
<proteinExistence type="predicted"/>
<dbReference type="EMBL" id="JAFEKC020000015">
    <property type="protein sequence ID" value="KAK0510492.1"/>
    <property type="molecule type" value="Genomic_DNA"/>
</dbReference>